<dbReference type="InterPro" id="IPR050816">
    <property type="entry name" value="Flavin-dep_Halogenase_NPB"/>
</dbReference>
<dbReference type="InterPro" id="IPR006905">
    <property type="entry name" value="Flavin_halogenase"/>
</dbReference>
<organism evidence="1 2">
    <name type="scientific">Microbulbifer halophilus</name>
    <dbReference type="NCBI Taxonomy" id="453963"/>
    <lineage>
        <taxon>Bacteria</taxon>
        <taxon>Pseudomonadati</taxon>
        <taxon>Pseudomonadota</taxon>
        <taxon>Gammaproteobacteria</taxon>
        <taxon>Cellvibrionales</taxon>
        <taxon>Microbulbiferaceae</taxon>
        <taxon>Microbulbifer</taxon>
    </lineage>
</organism>
<keyword evidence="2" id="KW-1185">Reference proteome</keyword>
<dbReference type="PANTHER" id="PTHR43747">
    <property type="entry name" value="FAD-BINDING PROTEIN"/>
    <property type="match status" value="1"/>
</dbReference>
<dbReference type="RefSeq" id="WP_265720707.1">
    <property type="nucleotide sequence ID" value="NZ_JAPIVK010000005.1"/>
</dbReference>
<dbReference type="Proteomes" id="UP001597425">
    <property type="component" value="Unassembled WGS sequence"/>
</dbReference>
<gene>
    <name evidence="1" type="ORF">ACFSKX_09370</name>
</gene>
<dbReference type="Gene3D" id="3.50.50.60">
    <property type="entry name" value="FAD/NAD(P)-binding domain"/>
    <property type="match status" value="1"/>
</dbReference>
<evidence type="ECO:0000313" key="2">
    <source>
        <dbReference type="Proteomes" id="UP001597425"/>
    </source>
</evidence>
<dbReference type="EMBL" id="JBHUJD010000010">
    <property type="protein sequence ID" value="MFD2310623.1"/>
    <property type="molecule type" value="Genomic_DNA"/>
</dbReference>
<evidence type="ECO:0000313" key="1">
    <source>
        <dbReference type="EMBL" id="MFD2310623.1"/>
    </source>
</evidence>
<comment type="caution">
    <text evidence="1">The sequence shown here is derived from an EMBL/GenBank/DDBJ whole genome shotgun (WGS) entry which is preliminary data.</text>
</comment>
<sequence length="505" mass="55594">MSASVTHVAIVGGGVTGWSAAAMLAGRLGEGVKFTLLDIPEKGGESPRCQASLPSIRGYNRLAGVDEVDLVTRGGAAYTLATAYRNWQGDGGDHFLPFAAHGFMLERRDFHGFAAQQRRRGDSTPYDHYSVAALAARQGRYRPPSPKPGSLFAGLDYGLQLDTAIYTGMLRARALAAGVEVVESALAGVERNALGEIEELCLTDRRAPLKADLYLDCSGRCARLIGEALAEPRIHAGDCMPADRCVSVTFTPDRPVPHSTLAALEQGWIYSVSAPTGTEATLYFCCELIADERALALLRQWSGGNEKEDGAFRAVSPGRRRRSWSGNCIALGEAAQSLDSFVTGPLHWAQESVVRLLQQFPASRDFSRSRDEFNRRAALEFEHRRDFARLHAWLGAGIDGQFWRRAAELPVSDALQHRLDLFRQRGIMPFYEGDPMPQALWISLLLGHNHWPQERDAIVAAMDPGWIAEQLERMRTLMARAVASMPGHDEYLRYLVQSKKQNTGT</sequence>
<dbReference type="InterPro" id="IPR036188">
    <property type="entry name" value="FAD/NAD-bd_sf"/>
</dbReference>
<dbReference type="Pfam" id="PF04820">
    <property type="entry name" value="Trp_halogenase"/>
    <property type="match status" value="1"/>
</dbReference>
<proteinExistence type="predicted"/>
<dbReference type="SUPFAM" id="SSF51905">
    <property type="entry name" value="FAD/NAD(P)-binding domain"/>
    <property type="match status" value="1"/>
</dbReference>
<protein>
    <submittedName>
        <fullName evidence="1">FAD-dependent oxidoreductase</fullName>
    </submittedName>
</protein>
<name>A0ABW5EEA1_9GAMM</name>
<accession>A0ABW5EEA1</accession>
<reference evidence="2" key="1">
    <citation type="journal article" date="2019" name="Int. J. Syst. Evol. Microbiol.">
        <title>The Global Catalogue of Microorganisms (GCM) 10K type strain sequencing project: providing services to taxonomists for standard genome sequencing and annotation.</title>
        <authorList>
            <consortium name="The Broad Institute Genomics Platform"/>
            <consortium name="The Broad Institute Genome Sequencing Center for Infectious Disease"/>
            <person name="Wu L."/>
            <person name="Ma J."/>
        </authorList>
    </citation>
    <scope>NUCLEOTIDE SEQUENCE [LARGE SCALE GENOMIC DNA]</scope>
    <source>
        <strain evidence="2">KCTC 12848</strain>
    </source>
</reference>
<dbReference type="PANTHER" id="PTHR43747:SF4">
    <property type="entry name" value="FLAVIN-DEPENDENT TRYPTOPHAN HALOGENASE"/>
    <property type="match status" value="1"/>
</dbReference>